<dbReference type="GO" id="GO:0003676">
    <property type="term" value="F:nucleic acid binding"/>
    <property type="evidence" value="ECO:0007669"/>
    <property type="project" value="InterPro"/>
</dbReference>
<accession>A0A024TY82</accession>
<name>A0A024TY82_9STRA</name>
<organism evidence="5">
    <name type="scientific">Aphanomyces invadans</name>
    <dbReference type="NCBI Taxonomy" id="157072"/>
    <lineage>
        <taxon>Eukaryota</taxon>
        <taxon>Sar</taxon>
        <taxon>Stramenopiles</taxon>
        <taxon>Oomycota</taxon>
        <taxon>Saprolegniomycetes</taxon>
        <taxon>Saprolegniales</taxon>
        <taxon>Verrucalvaceae</taxon>
        <taxon>Aphanomyces</taxon>
    </lineage>
</organism>
<dbReference type="GeneID" id="20085463"/>
<dbReference type="EMBL" id="KI913968">
    <property type="protein sequence ID" value="ETV98924.1"/>
    <property type="molecule type" value="Genomic_DNA"/>
</dbReference>
<feature type="compositionally biased region" description="Polar residues" evidence="3">
    <location>
        <begin position="259"/>
        <end position="269"/>
    </location>
</feature>
<evidence type="ECO:0000256" key="3">
    <source>
        <dbReference type="SAM" id="MobiDB-lite"/>
    </source>
</evidence>
<gene>
    <name evidence="5" type="ORF">H310_08413</name>
</gene>
<feature type="compositionally biased region" description="Basic and acidic residues" evidence="3">
    <location>
        <begin position="283"/>
        <end position="292"/>
    </location>
</feature>
<feature type="region of interest" description="Disordered" evidence="3">
    <location>
        <begin position="249"/>
        <end position="292"/>
    </location>
</feature>
<keyword evidence="1" id="KW-0479">Metal-binding</keyword>
<dbReference type="AlphaFoldDB" id="A0A024TY82"/>
<evidence type="ECO:0000256" key="1">
    <source>
        <dbReference type="PROSITE-ProRule" id="PRU00047"/>
    </source>
</evidence>
<dbReference type="PROSITE" id="PS50158">
    <property type="entry name" value="ZF_CCHC"/>
    <property type="match status" value="1"/>
</dbReference>
<dbReference type="SUPFAM" id="SSF57756">
    <property type="entry name" value="Retrovirus zinc finger-like domains"/>
    <property type="match status" value="1"/>
</dbReference>
<proteinExistence type="predicted"/>
<reference evidence="5" key="1">
    <citation type="submission" date="2013-12" db="EMBL/GenBank/DDBJ databases">
        <title>The Genome Sequence of Aphanomyces invadans NJM9701.</title>
        <authorList>
            <consortium name="The Broad Institute Genomics Platform"/>
            <person name="Russ C."/>
            <person name="Tyler B."/>
            <person name="van West P."/>
            <person name="Dieguez-Uribeondo J."/>
            <person name="Young S.K."/>
            <person name="Zeng Q."/>
            <person name="Gargeya S."/>
            <person name="Fitzgerald M."/>
            <person name="Abouelleil A."/>
            <person name="Alvarado L."/>
            <person name="Chapman S.B."/>
            <person name="Gainer-Dewar J."/>
            <person name="Goldberg J."/>
            <person name="Griggs A."/>
            <person name="Gujja S."/>
            <person name="Hansen M."/>
            <person name="Howarth C."/>
            <person name="Imamovic A."/>
            <person name="Ireland A."/>
            <person name="Larimer J."/>
            <person name="McCowan C."/>
            <person name="Murphy C."/>
            <person name="Pearson M."/>
            <person name="Poon T.W."/>
            <person name="Priest M."/>
            <person name="Roberts A."/>
            <person name="Saif S."/>
            <person name="Shea T."/>
            <person name="Sykes S."/>
            <person name="Wortman J."/>
            <person name="Nusbaum C."/>
            <person name="Birren B."/>
        </authorList>
    </citation>
    <scope>NUCLEOTIDE SEQUENCE [LARGE SCALE GENOMIC DNA]</scope>
    <source>
        <strain evidence="5">NJM9701</strain>
    </source>
</reference>
<keyword evidence="2" id="KW-0175">Coiled coil</keyword>
<dbReference type="OrthoDB" id="88088at2759"/>
<evidence type="ECO:0000259" key="4">
    <source>
        <dbReference type="PROSITE" id="PS50158"/>
    </source>
</evidence>
<feature type="coiled-coil region" evidence="2">
    <location>
        <begin position="51"/>
        <end position="85"/>
    </location>
</feature>
<dbReference type="VEuPathDB" id="FungiDB:H310_08413"/>
<keyword evidence="1" id="KW-0862">Zinc</keyword>
<protein>
    <recommendedName>
        <fullName evidence="4">CCHC-type domain-containing protein</fullName>
    </recommendedName>
</protein>
<dbReference type="RefSeq" id="XP_008872352.1">
    <property type="nucleotide sequence ID" value="XM_008874130.1"/>
</dbReference>
<feature type="region of interest" description="Disordered" evidence="3">
    <location>
        <begin position="86"/>
        <end position="131"/>
    </location>
</feature>
<keyword evidence="1" id="KW-0863">Zinc-finger</keyword>
<evidence type="ECO:0000256" key="2">
    <source>
        <dbReference type="SAM" id="Coils"/>
    </source>
</evidence>
<dbReference type="InterPro" id="IPR001878">
    <property type="entry name" value="Znf_CCHC"/>
</dbReference>
<evidence type="ECO:0000313" key="5">
    <source>
        <dbReference type="EMBL" id="ETV98924.1"/>
    </source>
</evidence>
<dbReference type="InterPro" id="IPR036875">
    <property type="entry name" value="Znf_CCHC_sf"/>
</dbReference>
<feature type="domain" description="CCHC-type" evidence="4">
    <location>
        <begin position="225"/>
        <end position="240"/>
    </location>
</feature>
<feature type="compositionally biased region" description="Basic residues" evidence="3">
    <location>
        <begin position="104"/>
        <end position="117"/>
    </location>
</feature>
<sequence>MTVSNQTVYDRMVDILGEGDTQSLFSPIFVDTRARLLEGIGITLNPADRGIRALEESLHQSEGQAKAMREHSSALQTEVAQLRDRSSTLQFSVSPAAPASSGRNNRRLSAHTKKLRLRTASPNNPPMGVKPVKLDVTKFESNTGKLLRLRSSTTTPRYRNRSASTSLWSHNHGPTHTQLFRVYAASFEEAVRIALAKSYASALTHNRADPSDMYISALSQIKDGKCSNCGRKGHFWRECRALDAHSFPLDKTRDPTQLVPAQSTGSPFTTGAPKGRSTGSPGRSDHQAAEND</sequence>
<dbReference type="GO" id="GO:0008270">
    <property type="term" value="F:zinc ion binding"/>
    <property type="evidence" value="ECO:0007669"/>
    <property type="project" value="UniProtKB-KW"/>
</dbReference>